<evidence type="ECO:0000256" key="2">
    <source>
        <dbReference type="ARBA" id="ARBA00010610"/>
    </source>
</evidence>
<evidence type="ECO:0000256" key="4">
    <source>
        <dbReference type="ARBA" id="ARBA00023125"/>
    </source>
</evidence>
<dbReference type="GeneID" id="69006837"/>
<evidence type="ECO:0000256" key="3">
    <source>
        <dbReference type="ARBA" id="ARBA00022490"/>
    </source>
</evidence>
<sequence>MAKYEELLAQRDALEAQINAVKGEARITALAEVKRMVREFDIAEREIYGAERVRQRRRPQAKYRDPETGATWTGRGRAPAWISGKDRDAFVIER</sequence>
<dbReference type="GO" id="GO:0009295">
    <property type="term" value="C:nucleoid"/>
    <property type="evidence" value="ECO:0007669"/>
    <property type="project" value="UniProtKB-SubCell"/>
</dbReference>
<accession>A0A2A4FCI1</accession>
<dbReference type="AlphaFoldDB" id="A0A2A4FCI1"/>
<comment type="similarity">
    <text evidence="2">Belongs to the histone-like protein H-NS family.</text>
</comment>
<feature type="domain" description="DNA-binding protein H-NS-like C-terminal" evidence="6">
    <location>
        <begin position="53"/>
        <end position="92"/>
    </location>
</feature>
<comment type="subcellular location">
    <subcellularLocation>
        <location evidence="1">Cytoplasm</location>
        <location evidence="1">Nucleoid</location>
    </subcellularLocation>
</comment>
<dbReference type="Gene3D" id="4.10.430.30">
    <property type="match status" value="1"/>
</dbReference>
<dbReference type="PANTHER" id="PTHR38097">
    <property type="match status" value="1"/>
</dbReference>
<dbReference type="SUPFAM" id="SSF81273">
    <property type="entry name" value="H-NS histone-like proteins"/>
    <property type="match status" value="1"/>
</dbReference>
<dbReference type="EMBL" id="MTZU01000067">
    <property type="protein sequence ID" value="PCE30338.1"/>
    <property type="molecule type" value="Genomic_DNA"/>
</dbReference>
<dbReference type="PANTHER" id="PTHR38097:SF2">
    <property type="entry name" value="DNA-BINDING PROTEIN STPA"/>
    <property type="match status" value="1"/>
</dbReference>
<evidence type="ECO:0000313" key="7">
    <source>
        <dbReference type="EMBL" id="PCE30338.1"/>
    </source>
</evidence>
<organism evidence="7 8">
    <name type="scientific">Burkholderia ubonensis subsp. mesacidophila</name>
    <dbReference type="NCBI Taxonomy" id="265293"/>
    <lineage>
        <taxon>Bacteria</taxon>
        <taxon>Pseudomonadati</taxon>
        <taxon>Pseudomonadota</taxon>
        <taxon>Betaproteobacteria</taxon>
        <taxon>Burkholderiales</taxon>
        <taxon>Burkholderiaceae</taxon>
        <taxon>Burkholderia</taxon>
        <taxon>Burkholderia cepacia complex</taxon>
    </lineage>
</organism>
<dbReference type="Proteomes" id="UP000217994">
    <property type="component" value="Unassembled WGS sequence"/>
</dbReference>
<name>A0A2A4FCI1_9BURK</name>
<evidence type="ECO:0000256" key="1">
    <source>
        <dbReference type="ARBA" id="ARBA00004453"/>
    </source>
</evidence>
<protein>
    <submittedName>
        <fullName evidence="7">Histone</fullName>
    </submittedName>
</protein>
<gene>
    <name evidence="7" type="ORF">BZL54_21850</name>
</gene>
<evidence type="ECO:0000313" key="8">
    <source>
        <dbReference type="Proteomes" id="UP000217994"/>
    </source>
</evidence>
<dbReference type="RefSeq" id="WP_084910748.1">
    <property type="nucleotide sequence ID" value="NZ_CP020740.1"/>
</dbReference>
<dbReference type="GO" id="GO:0003677">
    <property type="term" value="F:DNA binding"/>
    <property type="evidence" value="ECO:0007669"/>
    <property type="project" value="UniProtKB-KW"/>
</dbReference>
<evidence type="ECO:0000259" key="6">
    <source>
        <dbReference type="SMART" id="SM00528"/>
    </source>
</evidence>
<dbReference type="InterPro" id="IPR027444">
    <property type="entry name" value="H-NS_C_dom"/>
</dbReference>
<reference evidence="7 8" key="1">
    <citation type="submission" date="2017-01" db="EMBL/GenBank/DDBJ databases">
        <title>Whole-Genome Shotgun Sequencing of Two beta-Proteobacterial Species in Search of the Bulgecin Biosynthetic Cluster.</title>
        <authorList>
            <person name="Horsman M.E."/>
            <person name="Marous D.R."/>
            <person name="Li R."/>
            <person name="Oliver R.A."/>
            <person name="Byun B."/>
            <person name="Emrich S.J."/>
            <person name="Boggess B."/>
            <person name="Townsend C.A."/>
            <person name="Mobashery S."/>
        </authorList>
    </citation>
    <scope>NUCLEOTIDE SEQUENCE [LARGE SCALE GENOMIC DNA]</scope>
    <source>
        <strain evidence="7 8">ATCC 31433</strain>
    </source>
</reference>
<dbReference type="SMART" id="SM00528">
    <property type="entry name" value="HNS"/>
    <property type="match status" value="1"/>
</dbReference>
<proteinExistence type="inferred from homology"/>
<keyword evidence="3" id="KW-0963">Cytoplasm</keyword>
<evidence type="ECO:0000256" key="5">
    <source>
        <dbReference type="SAM" id="MobiDB-lite"/>
    </source>
</evidence>
<keyword evidence="4" id="KW-0238">DNA-binding</keyword>
<feature type="region of interest" description="Disordered" evidence="5">
    <location>
        <begin position="55"/>
        <end position="78"/>
    </location>
</feature>
<dbReference type="Pfam" id="PF00816">
    <property type="entry name" value="Histone_HNS"/>
    <property type="match status" value="1"/>
</dbReference>
<comment type="caution">
    <text evidence="7">The sequence shown here is derived from an EMBL/GenBank/DDBJ whole genome shotgun (WGS) entry which is preliminary data.</text>
</comment>